<dbReference type="PROSITE" id="PS50118">
    <property type="entry name" value="HMG_BOX_2"/>
    <property type="match status" value="1"/>
</dbReference>
<dbReference type="PANTHER" id="PTHR48112">
    <property type="entry name" value="HIGH MOBILITY GROUP PROTEIN DSP1"/>
    <property type="match status" value="1"/>
</dbReference>
<name>A0A5K1VEH2_ENTHI</name>
<dbReference type="CDD" id="cd00084">
    <property type="entry name" value="HMG-box_SF"/>
    <property type="match status" value="1"/>
</dbReference>
<evidence type="ECO:0000256" key="3">
    <source>
        <dbReference type="SAM" id="MobiDB-lite"/>
    </source>
</evidence>
<dbReference type="VEuPathDB" id="AmoebaDB:KM1_018090"/>
<dbReference type="VEuPathDB" id="AmoebaDB:EHI5A_017840"/>
<reference evidence="5 6" key="1">
    <citation type="submission" date="2016-05" db="EMBL/GenBank/DDBJ databases">
        <title>First whole genome sequencing of Entamoeba histolytica HM1:IMSS-clone-6.</title>
        <authorList>
            <person name="Mukherjee Avik.K."/>
            <person name="Izumyama S."/>
            <person name="Nakada-Tsukui K."/>
            <person name="Nozaki T."/>
        </authorList>
    </citation>
    <scope>NUCLEOTIDE SEQUENCE [LARGE SCALE GENOMIC DNA]</scope>
    <source>
        <strain evidence="5 6">HM1:IMSS clone 6</strain>
    </source>
</reference>
<keyword evidence="2" id="KW-0539">Nucleus</keyword>
<dbReference type="InterPro" id="IPR050342">
    <property type="entry name" value="HMGB"/>
</dbReference>
<feature type="domain" description="HMG box" evidence="4">
    <location>
        <begin position="46"/>
        <end position="112"/>
    </location>
</feature>
<dbReference type="InterPro" id="IPR036910">
    <property type="entry name" value="HMG_box_dom_sf"/>
</dbReference>
<dbReference type="VEuPathDB" id="AmoebaDB:EHI7A_007550"/>
<feature type="region of interest" description="Disordered" evidence="3">
    <location>
        <begin position="108"/>
        <end position="137"/>
    </location>
</feature>
<feature type="DNA-binding region" description="HMG box" evidence="2">
    <location>
        <begin position="46"/>
        <end position="112"/>
    </location>
</feature>
<evidence type="ECO:0000313" key="5">
    <source>
        <dbReference type="EMBL" id="GAT95746.1"/>
    </source>
</evidence>
<dbReference type="InterPro" id="IPR009071">
    <property type="entry name" value="HMG_box_dom"/>
</dbReference>
<organism evidence="5 6">
    <name type="scientific">Entamoeba histolytica</name>
    <dbReference type="NCBI Taxonomy" id="5759"/>
    <lineage>
        <taxon>Eukaryota</taxon>
        <taxon>Amoebozoa</taxon>
        <taxon>Evosea</taxon>
        <taxon>Archamoebae</taxon>
        <taxon>Mastigamoebida</taxon>
        <taxon>Entamoebidae</taxon>
        <taxon>Entamoeba</taxon>
    </lineage>
</organism>
<dbReference type="SMART" id="SM00398">
    <property type="entry name" value="HMG"/>
    <property type="match status" value="1"/>
</dbReference>
<dbReference type="Pfam" id="PF00505">
    <property type="entry name" value="HMG_box"/>
    <property type="match status" value="1"/>
</dbReference>
<evidence type="ECO:0000256" key="1">
    <source>
        <dbReference type="ARBA" id="ARBA00023125"/>
    </source>
</evidence>
<evidence type="ECO:0000259" key="4">
    <source>
        <dbReference type="PROSITE" id="PS50118"/>
    </source>
</evidence>
<dbReference type="SUPFAM" id="SSF47095">
    <property type="entry name" value="HMG-box"/>
    <property type="match status" value="1"/>
</dbReference>
<dbReference type="OMA" id="LNIKMGQ"/>
<feature type="compositionally biased region" description="Basic and acidic residues" evidence="3">
    <location>
        <begin position="1"/>
        <end position="22"/>
    </location>
</feature>
<evidence type="ECO:0000313" key="6">
    <source>
        <dbReference type="Proteomes" id="UP000078387"/>
    </source>
</evidence>
<dbReference type="VEuPathDB" id="AmoebaDB:EHI_086110"/>
<keyword evidence="1 2" id="KW-0238">DNA-binding</keyword>
<gene>
    <name evidence="5" type="ORF">CL6EHI_086110</name>
</gene>
<protein>
    <submittedName>
        <fullName evidence="5">High mobility group hmg box domain containing protein</fullName>
    </submittedName>
</protein>
<dbReference type="Gene3D" id="1.10.30.10">
    <property type="entry name" value="High mobility group box domain"/>
    <property type="match status" value="1"/>
</dbReference>
<dbReference type="AlphaFoldDB" id="A0A5K1VEH2"/>
<evidence type="ECO:0000256" key="2">
    <source>
        <dbReference type="PROSITE-ProRule" id="PRU00267"/>
    </source>
</evidence>
<dbReference type="EMBL" id="BDEQ01000001">
    <property type="protein sequence ID" value="GAT95746.1"/>
    <property type="molecule type" value="Genomic_DNA"/>
</dbReference>
<dbReference type="GO" id="GO:0003677">
    <property type="term" value="F:DNA binding"/>
    <property type="evidence" value="ECO:0007669"/>
    <property type="project" value="UniProtKB-UniRule"/>
</dbReference>
<comment type="caution">
    <text evidence="5">The sequence shown here is derived from an EMBL/GenBank/DDBJ whole genome shotgun (WGS) entry which is preliminary data.</text>
</comment>
<feature type="compositionally biased region" description="Basic and acidic residues" evidence="3">
    <location>
        <begin position="128"/>
        <end position="137"/>
    </location>
</feature>
<feature type="compositionally biased region" description="Basic residues" evidence="3">
    <location>
        <begin position="23"/>
        <end position="45"/>
    </location>
</feature>
<proteinExistence type="predicted"/>
<dbReference type="GO" id="GO:0005634">
    <property type="term" value="C:nucleus"/>
    <property type="evidence" value="ECO:0007669"/>
    <property type="project" value="UniProtKB-UniRule"/>
</dbReference>
<sequence>MPGTKKETKKETSETKDKVEKKMSKKKTNTKKPRRVVKKPKTTKKAKKPLSAYILFTQAKREEIAATLKDGEKINAKLGEVWRAMSKEEKQPFFDSYKKSKEEMEIAAQAKKESASRGLKAARAAAKAKKEAEVKTD</sequence>
<accession>A0A5K1VEH2</accession>
<dbReference type="PANTHER" id="PTHR48112:SF22">
    <property type="entry name" value="MITOCHONDRIAL TRANSCRIPTION FACTOR A, ISOFORM B"/>
    <property type="match status" value="1"/>
</dbReference>
<feature type="region of interest" description="Disordered" evidence="3">
    <location>
        <begin position="1"/>
        <end position="45"/>
    </location>
</feature>
<dbReference type="VEuPathDB" id="AmoebaDB:EHI8A_018330"/>
<dbReference type="Proteomes" id="UP000078387">
    <property type="component" value="Unassembled WGS sequence"/>
</dbReference>